<proteinExistence type="predicted"/>
<sequence length="245" mass="26663">MPTMKRHFTLIELLVVIAIIAILAGMLLPALNRARESAHASSCLSNLKQLGSGMMLYVDANDGMLPPMKRIVDGNAAWWTEYLIGNKMITGGVMGCPSVKSETINWKNVSEADAFTGNVNFEWPHYALNESCAPYMNDNFVSRKLSRAKSPSMTLSNADTASGNSSGGVRMFTPNLIQQYNTTGSFSIIDLRHGQGANALFLDGHAASRKSSTKLPINYSSDDNPYKNAFEGDTQSPEPGTLWGF</sequence>
<feature type="region of interest" description="Disordered" evidence="1">
    <location>
        <begin position="226"/>
        <end position="245"/>
    </location>
</feature>
<reference evidence="2 3" key="1">
    <citation type="submission" date="2020-04" db="EMBL/GenBank/DDBJ databases">
        <authorList>
            <person name="Hitch T.C.A."/>
            <person name="Wylensek D."/>
            <person name="Clavel T."/>
        </authorList>
    </citation>
    <scope>NUCLEOTIDE SEQUENCE [LARGE SCALE GENOMIC DNA]</scope>
    <source>
        <strain evidence="2 3">COR2-253-APC-1A</strain>
    </source>
</reference>
<dbReference type="NCBIfam" id="TIGR02532">
    <property type="entry name" value="IV_pilin_GFxxxE"/>
    <property type="match status" value="1"/>
</dbReference>
<comment type="caution">
    <text evidence="2">The sequence shown here is derived from an EMBL/GenBank/DDBJ whole genome shotgun (WGS) entry which is preliminary data.</text>
</comment>
<dbReference type="EMBL" id="JABAEW010000049">
    <property type="protein sequence ID" value="NMD88536.1"/>
    <property type="molecule type" value="Genomic_DNA"/>
</dbReference>
<dbReference type="SUPFAM" id="SSF54523">
    <property type="entry name" value="Pili subunits"/>
    <property type="match status" value="1"/>
</dbReference>
<name>A0A848B6Y0_9BACT</name>
<gene>
    <name evidence="2" type="ORF">HF882_18260</name>
</gene>
<dbReference type="InterPro" id="IPR045584">
    <property type="entry name" value="Pilin-like"/>
</dbReference>
<protein>
    <submittedName>
        <fullName evidence="2">Prepilin-type N-terminal cleavage/methylation domain-containing protein</fullName>
    </submittedName>
</protein>
<evidence type="ECO:0000313" key="2">
    <source>
        <dbReference type="EMBL" id="NMD88536.1"/>
    </source>
</evidence>
<dbReference type="AlphaFoldDB" id="A0A848B6Y0"/>
<dbReference type="InterPro" id="IPR012902">
    <property type="entry name" value="N_methyl_site"/>
</dbReference>
<accession>A0A848B6Y0</accession>
<dbReference type="PANTHER" id="PTHR30093">
    <property type="entry name" value="GENERAL SECRETION PATHWAY PROTEIN G"/>
    <property type="match status" value="1"/>
</dbReference>
<organism evidence="2 3">
    <name type="scientific">Victivallis vadensis</name>
    <dbReference type="NCBI Taxonomy" id="172901"/>
    <lineage>
        <taxon>Bacteria</taxon>
        <taxon>Pseudomonadati</taxon>
        <taxon>Lentisphaerota</taxon>
        <taxon>Lentisphaeria</taxon>
        <taxon>Victivallales</taxon>
        <taxon>Victivallaceae</taxon>
        <taxon>Victivallis</taxon>
    </lineage>
</organism>
<dbReference type="Gene3D" id="3.30.700.10">
    <property type="entry name" value="Glycoprotein, Type 4 Pilin"/>
    <property type="match status" value="1"/>
</dbReference>
<dbReference type="Pfam" id="PF07963">
    <property type="entry name" value="N_methyl"/>
    <property type="match status" value="1"/>
</dbReference>
<dbReference type="OrthoDB" id="285651at2"/>
<dbReference type="Proteomes" id="UP000576225">
    <property type="component" value="Unassembled WGS sequence"/>
</dbReference>
<dbReference type="PANTHER" id="PTHR30093:SF2">
    <property type="entry name" value="TYPE II SECRETION SYSTEM PROTEIN H"/>
    <property type="match status" value="1"/>
</dbReference>
<evidence type="ECO:0000256" key="1">
    <source>
        <dbReference type="SAM" id="MobiDB-lite"/>
    </source>
</evidence>
<evidence type="ECO:0000313" key="3">
    <source>
        <dbReference type="Proteomes" id="UP000576225"/>
    </source>
</evidence>